<reference evidence="4" key="1">
    <citation type="journal article" date="2015" name="PLoS Genet.">
        <title>Genome Sequence and Transcriptome Analyses of Chrysochromulina tobin: Metabolic Tools for Enhanced Algal Fitness in the Prominent Order Prymnesiales (Haptophyceae).</title>
        <authorList>
            <person name="Hovde B.T."/>
            <person name="Deodato C.R."/>
            <person name="Hunsperger H.M."/>
            <person name="Ryken S.A."/>
            <person name="Yost W."/>
            <person name="Jha R.K."/>
            <person name="Patterson J."/>
            <person name="Monnat R.J. Jr."/>
            <person name="Barlow S.B."/>
            <person name="Starkenburg S.R."/>
            <person name="Cattolico R.A."/>
        </authorList>
    </citation>
    <scope>NUCLEOTIDE SEQUENCE</scope>
    <source>
        <strain evidence="4">CCMP291</strain>
    </source>
</reference>
<dbReference type="GO" id="GO:0005509">
    <property type="term" value="F:calcium ion binding"/>
    <property type="evidence" value="ECO:0007669"/>
    <property type="project" value="InterPro"/>
</dbReference>
<dbReference type="PROSITE" id="PS00018">
    <property type="entry name" value="EF_HAND_1"/>
    <property type="match status" value="1"/>
</dbReference>
<accession>A0A0M0K259</accession>
<name>A0A0M0K259_9EUKA</name>
<dbReference type="InterPro" id="IPR011990">
    <property type="entry name" value="TPR-like_helical_dom_sf"/>
</dbReference>
<dbReference type="InterPro" id="IPR002048">
    <property type="entry name" value="EF_hand_dom"/>
</dbReference>
<dbReference type="AlphaFoldDB" id="A0A0M0K259"/>
<dbReference type="SUPFAM" id="SSF48452">
    <property type="entry name" value="TPR-like"/>
    <property type="match status" value="1"/>
</dbReference>
<feature type="region of interest" description="Disordered" evidence="1">
    <location>
        <begin position="249"/>
        <end position="273"/>
    </location>
</feature>
<evidence type="ECO:0000313" key="3">
    <source>
        <dbReference type="EMBL" id="KOO32448.1"/>
    </source>
</evidence>
<dbReference type="Gene3D" id="1.25.40.10">
    <property type="entry name" value="Tetratricopeptide repeat domain"/>
    <property type="match status" value="1"/>
</dbReference>
<feature type="compositionally biased region" description="Polar residues" evidence="1">
    <location>
        <begin position="1"/>
        <end position="11"/>
    </location>
</feature>
<keyword evidence="4" id="KW-1185">Reference proteome</keyword>
<dbReference type="InterPro" id="IPR018247">
    <property type="entry name" value="EF_Hand_1_Ca_BS"/>
</dbReference>
<feature type="domain" description="EF-hand" evidence="2">
    <location>
        <begin position="284"/>
        <end position="306"/>
    </location>
</feature>
<dbReference type="Proteomes" id="UP000037460">
    <property type="component" value="Unassembled WGS sequence"/>
</dbReference>
<feature type="region of interest" description="Disordered" evidence="1">
    <location>
        <begin position="1"/>
        <end position="26"/>
    </location>
</feature>
<sequence>MSDAANATTRNIMPKRAGTPGPMDYRSGSGMTYAEQLRRASWPTVCDVPKIGQKSASMQLPELREFKGFRDSEHYLHPTKFTAIAHSDHLSYAKCNDELDVLWNGDPAVKNAHERLYLGSKVLQRAPRRSAQSLFEMAADVAFQCVEAEDAVPLYTKAIQQQSASNKVTNDSLFAYEKRCAANAELGRYREALADAEHILKWTTEKGSALARVKAIKGFMRRMENYEPGYHHATTTLICLLRPREHRQLTQSRPSTYGGPMEKASRFGRGMTSSTSMGQILGWDTNNDGRIDMDEFRERITTLGYKPKRKEKSAFGYQ</sequence>
<evidence type="ECO:0000313" key="4">
    <source>
        <dbReference type="Proteomes" id="UP000037460"/>
    </source>
</evidence>
<gene>
    <name evidence="3" type="ORF">Ctob_007565</name>
</gene>
<protein>
    <recommendedName>
        <fullName evidence="2">EF-hand domain-containing protein</fullName>
    </recommendedName>
</protein>
<evidence type="ECO:0000256" key="1">
    <source>
        <dbReference type="SAM" id="MobiDB-lite"/>
    </source>
</evidence>
<proteinExistence type="predicted"/>
<dbReference type="EMBL" id="JWZX01001772">
    <property type="protein sequence ID" value="KOO32448.1"/>
    <property type="molecule type" value="Genomic_DNA"/>
</dbReference>
<comment type="caution">
    <text evidence="3">The sequence shown here is derived from an EMBL/GenBank/DDBJ whole genome shotgun (WGS) entry which is preliminary data.</text>
</comment>
<evidence type="ECO:0000259" key="2">
    <source>
        <dbReference type="PROSITE" id="PS50222"/>
    </source>
</evidence>
<dbReference type="PROSITE" id="PS50222">
    <property type="entry name" value="EF_HAND_2"/>
    <property type="match status" value="1"/>
</dbReference>
<organism evidence="3 4">
    <name type="scientific">Chrysochromulina tobinii</name>
    <dbReference type="NCBI Taxonomy" id="1460289"/>
    <lineage>
        <taxon>Eukaryota</taxon>
        <taxon>Haptista</taxon>
        <taxon>Haptophyta</taxon>
        <taxon>Prymnesiophyceae</taxon>
        <taxon>Prymnesiales</taxon>
        <taxon>Chrysochromulinaceae</taxon>
        <taxon>Chrysochromulina</taxon>
    </lineage>
</organism>